<dbReference type="AlphaFoldDB" id="A0A8X6S744"/>
<organism evidence="1 2">
    <name type="scientific">Trichonephila clavipes</name>
    <name type="common">Golden silk orbweaver</name>
    <name type="synonym">Nephila clavipes</name>
    <dbReference type="NCBI Taxonomy" id="2585209"/>
    <lineage>
        <taxon>Eukaryota</taxon>
        <taxon>Metazoa</taxon>
        <taxon>Ecdysozoa</taxon>
        <taxon>Arthropoda</taxon>
        <taxon>Chelicerata</taxon>
        <taxon>Arachnida</taxon>
        <taxon>Araneae</taxon>
        <taxon>Araneomorphae</taxon>
        <taxon>Entelegynae</taxon>
        <taxon>Araneoidea</taxon>
        <taxon>Nephilidae</taxon>
        <taxon>Trichonephila</taxon>
    </lineage>
</organism>
<evidence type="ECO:0000313" key="1">
    <source>
        <dbReference type="EMBL" id="GFY05880.1"/>
    </source>
</evidence>
<protein>
    <submittedName>
        <fullName evidence="1">Uncharacterized protein</fullName>
    </submittedName>
</protein>
<evidence type="ECO:0000313" key="2">
    <source>
        <dbReference type="Proteomes" id="UP000887159"/>
    </source>
</evidence>
<accession>A0A8X6S744</accession>
<sequence>MHMCEATDKGYCSQVCLCIVETEIVWVSKKEKVWQHQSCFQNRLTSVFPKKEERIHRLFWKIQCPMWAFRSPHGSNLKSIVGKCSTNEATS</sequence>
<proteinExistence type="predicted"/>
<dbReference type="EMBL" id="BMAU01021255">
    <property type="protein sequence ID" value="GFY05880.1"/>
    <property type="molecule type" value="Genomic_DNA"/>
</dbReference>
<comment type="caution">
    <text evidence="1">The sequence shown here is derived from an EMBL/GenBank/DDBJ whole genome shotgun (WGS) entry which is preliminary data.</text>
</comment>
<dbReference type="Proteomes" id="UP000887159">
    <property type="component" value="Unassembled WGS sequence"/>
</dbReference>
<reference evidence="1" key="1">
    <citation type="submission" date="2020-08" db="EMBL/GenBank/DDBJ databases">
        <title>Multicomponent nature underlies the extraordinary mechanical properties of spider dragline silk.</title>
        <authorList>
            <person name="Kono N."/>
            <person name="Nakamura H."/>
            <person name="Mori M."/>
            <person name="Yoshida Y."/>
            <person name="Ohtoshi R."/>
            <person name="Malay A.D."/>
            <person name="Moran D.A.P."/>
            <person name="Tomita M."/>
            <person name="Numata K."/>
            <person name="Arakawa K."/>
        </authorList>
    </citation>
    <scope>NUCLEOTIDE SEQUENCE</scope>
</reference>
<name>A0A8X6S744_TRICX</name>
<gene>
    <name evidence="1" type="ORF">TNCV_4405461</name>
</gene>
<keyword evidence="2" id="KW-1185">Reference proteome</keyword>